<keyword evidence="5" id="KW-1185">Reference proteome</keyword>
<dbReference type="InterPro" id="IPR025241">
    <property type="entry name" value="DUF4190"/>
</dbReference>
<protein>
    <submittedName>
        <fullName evidence="4">DUF4190 domain-containing protein</fullName>
    </submittedName>
</protein>
<gene>
    <name evidence="4" type="ORF">IHE55_21815</name>
</gene>
<name>A0ABS0NPX8_9ACTN</name>
<feature type="compositionally biased region" description="Low complexity" evidence="1">
    <location>
        <begin position="17"/>
        <end position="33"/>
    </location>
</feature>
<keyword evidence="2" id="KW-0812">Transmembrane</keyword>
<evidence type="ECO:0000256" key="2">
    <source>
        <dbReference type="SAM" id="Phobius"/>
    </source>
</evidence>
<evidence type="ECO:0000313" key="5">
    <source>
        <dbReference type="Proteomes" id="UP000807371"/>
    </source>
</evidence>
<feature type="region of interest" description="Disordered" evidence="1">
    <location>
        <begin position="1"/>
        <end position="41"/>
    </location>
</feature>
<reference evidence="4 5" key="1">
    <citation type="submission" date="2020-09" db="EMBL/GenBank/DDBJ databases">
        <title>Biosynthesis of the nuclear factor of activated T cells inhibitor NFAT-133 and its congeners in Streptomyces pactum.</title>
        <authorList>
            <person name="Zhou W."/>
            <person name="Posri P."/>
            <person name="Abugrain M.E."/>
            <person name="Weisberg A.J."/>
            <person name="Chang J.H."/>
            <person name="Mahmud T."/>
        </authorList>
    </citation>
    <scope>NUCLEOTIDE SEQUENCE [LARGE SCALE GENOMIC DNA]</scope>
    <source>
        <strain evidence="4 5">ATCC 27456</strain>
    </source>
</reference>
<evidence type="ECO:0000256" key="1">
    <source>
        <dbReference type="SAM" id="MobiDB-lite"/>
    </source>
</evidence>
<organism evidence="4 5">
    <name type="scientific">Streptomyces pactum</name>
    <dbReference type="NCBI Taxonomy" id="68249"/>
    <lineage>
        <taxon>Bacteria</taxon>
        <taxon>Bacillati</taxon>
        <taxon>Actinomycetota</taxon>
        <taxon>Actinomycetes</taxon>
        <taxon>Kitasatosporales</taxon>
        <taxon>Streptomycetaceae</taxon>
        <taxon>Streptomyces</taxon>
    </lineage>
</organism>
<sequence>MRTPPGGHPPQPPRRPPAAGHPAAGLPQYQQPGPGYPPPGYPAYPGGPMGAVGQRNGMGTAALTVGIIGLVCGLTYFLWLFAIVLGILAIIFGSIGKGKAQRGEANNAGSATAGIVCGIVGMVIPLIYLAALDAAIDSAF</sequence>
<evidence type="ECO:0000313" key="4">
    <source>
        <dbReference type="EMBL" id="MBH5337256.1"/>
    </source>
</evidence>
<feature type="transmembrane region" description="Helical" evidence="2">
    <location>
        <begin position="108"/>
        <end position="131"/>
    </location>
</feature>
<feature type="compositionally biased region" description="Pro residues" evidence="1">
    <location>
        <begin position="1"/>
        <end position="16"/>
    </location>
</feature>
<dbReference type="Proteomes" id="UP000807371">
    <property type="component" value="Unassembled WGS sequence"/>
</dbReference>
<proteinExistence type="predicted"/>
<evidence type="ECO:0000259" key="3">
    <source>
        <dbReference type="Pfam" id="PF13828"/>
    </source>
</evidence>
<dbReference type="Pfam" id="PF13828">
    <property type="entry name" value="DUF4190"/>
    <property type="match status" value="1"/>
</dbReference>
<comment type="caution">
    <text evidence="4">The sequence shown here is derived from an EMBL/GenBank/DDBJ whole genome shotgun (WGS) entry which is preliminary data.</text>
</comment>
<feature type="domain" description="DUF4190" evidence="3">
    <location>
        <begin position="66"/>
        <end position="127"/>
    </location>
</feature>
<dbReference type="EMBL" id="JACYXC010000001">
    <property type="protein sequence ID" value="MBH5337256.1"/>
    <property type="molecule type" value="Genomic_DNA"/>
</dbReference>
<feature type="transmembrane region" description="Helical" evidence="2">
    <location>
        <begin position="67"/>
        <end position="96"/>
    </location>
</feature>
<accession>A0ABS0NPX8</accession>
<keyword evidence="2" id="KW-0472">Membrane</keyword>
<keyword evidence="2" id="KW-1133">Transmembrane helix</keyword>